<dbReference type="PANTHER" id="PTHR30574:SF1">
    <property type="entry name" value="SULPHUR TRANSPORT DOMAIN-CONTAINING PROTEIN"/>
    <property type="match status" value="1"/>
</dbReference>
<keyword evidence="7 10" id="KW-0472">Membrane</keyword>
<comment type="caution">
    <text evidence="11">The sequence shown here is derived from an EMBL/GenBank/DDBJ whole genome shotgun (WGS) entry which is preliminary data.</text>
</comment>
<evidence type="ECO:0000256" key="5">
    <source>
        <dbReference type="ARBA" id="ARBA00022692"/>
    </source>
</evidence>
<feature type="transmembrane region" description="Helical" evidence="10">
    <location>
        <begin position="142"/>
        <end position="165"/>
    </location>
</feature>
<keyword evidence="12" id="KW-1185">Reference proteome</keyword>
<evidence type="ECO:0000256" key="4">
    <source>
        <dbReference type="ARBA" id="ARBA00022519"/>
    </source>
</evidence>
<feature type="transmembrane region" description="Helical" evidence="10">
    <location>
        <begin position="38"/>
        <end position="63"/>
    </location>
</feature>
<feature type="transmembrane region" description="Helical" evidence="10">
    <location>
        <begin position="244"/>
        <end position="263"/>
    </location>
</feature>
<feature type="transmembrane region" description="Helical" evidence="10">
    <location>
        <begin position="103"/>
        <end position="122"/>
    </location>
</feature>
<feature type="transmembrane region" description="Helical" evidence="10">
    <location>
        <begin position="283"/>
        <end position="305"/>
    </location>
</feature>
<dbReference type="STRING" id="554083.BKD30_12965"/>
<evidence type="ECO:0000256" key="7">
    <source>
        <dbReference type="ARBA" id="ARBA00023136"/>
    </source>
</evidence>
<proteinExistence type="inferred from homology"/>
<dbReference type="InterPro" id="IPR007272">
    <property type="entry name" value="Sulf_transp_TsuA/YedE"/>
</dbReference>
<evidence type="ECO:0000256" key="2">
    <source>
        <dbReference type="ARBA" id="ARBA00022448"/>
    </source>
</evidence>
<evidence type="ECO:0000256" key="1">
    <source>
        <dbReference type="ARBA" id="ARBA00004429"/>
    </source>
</evidence>
<feature type="transmembrane region" description="Helical" evidence="10">
    <location>
        <begin position="69"/>
        <end position="91"/>
    </location>
</feature>
<evidence type="ECO:0000256" key="6">
    <source>
        <dbReference type="ARBA" id="ARBA00022989"/>
    </source>
</evidence>
<feature type="transmembrane region" description="Helical" evidence="10">
    <location>
        <begin position="311"/>
        <end position="334"/>
    </location>
</feature>
<dbReference type="GO" id="GO:0005886">
    <property type="term" value="C:plasma membrane"/>
    <property type="evidence" value="ECO:0007669"/>
    <property type="project" value="UniProtKB-SubCell"/>
</dbReference>
<evidence type="ECO:0000256" key="10">
    <source>
        <dbReference type="SAM" id="Phobius"/>
    </source>
</evidence>
<dbReference type="RefSeq" id="WP_076705236.1">
    <property type="nucleotide sequence ID" value="NZ_MRDE01000076.1"/>
</dbReference>
<feature type="region of interest" description="Disordered" evidence="9">
    <location>
        <begin position="342"/>
        <end position="369"/>
    </location>
</feature>
<keyword evidence="2" id="KW-0813">Transport</keyword>
<dbReference type="OrthoDB" id="9794165at2"/>
<protein>
    <submittedName>
        <fullName evidence="11">Sulfur transporter</fullName>
    </submittedName>
</protein>
<dbReference type="Pfam" id="PF04143">
    <property type="entry name" value="Sulf_transp"/>
    <property type="match status" value="1"/>
</dbReference>
<gene>
    <name evidence="11" type="ORF">BKD30_12965</name>
</gene>
<dbReference type="PANTHER" id="PTHR30574">
    <property type="entry name" value="INNER MEMBRANE PROTEIN YEDE"/>
    <property type="match status" value="1"/>
</dbReference>
<accession>A0A1R1L6T9</accession>
<organism evidence="11 12">
    <name type="scientific">Tersicoccus phoenicis</name>
    <dbReference type="NCBI Taxonomy" id="554083"/>
    <lineage>
        <taxon>Bacteria</taxon>
        <taxon>Bacillati</taxon>
        <taxon>Actinomycetota</taxon>
        <taxon>Actinomycetes</taxon>
        <taxon>Micrococcales</taxon>
        <taxon>Micrococcaceae</taxon>
        <taxon>Tersicoccus</taxon>
    </lineage>
</organism>
<evidence type="ECO:0000313" key="11">
    <source>
        <dbReference type="EMBL" id="OMH23261.1"/>
    </source>
</evidence>
<name>A0A1R1L6T9_9MICC</name>
<keyword evidence="5 10" id="KW-0812">Transmembrane</keyword>
<feature type="transmembrane region" description="Helical" evidence="10">
    <location>
        <begin position="198"/>
        <end position="215"/>
    </location>
</feature>
<keyword evidence="3" id="KW-1003">Cell membrane</keyword>
<evidence type="ECO:0000256" key="8">
    <source>
        <dbReference type="ARBA" id="ARBA00035655"/>
    </source>
</evidence>
<evidence type="ECO:0000256" key="3">
    <source>
        <dbReference type="ARBA" id="ARBA00022475"/>
    </source>
</evidence>
<evidence type="ECO:0000313" key="12">
    <source>
        <dbReference type="Proteomes" id="UP000187085"/>
    </source>
</evidence>
<comment type="similarity">
    <text evidence="8">Belongs to the TsuA/YedE (TC 9.B.102) family.</text>
</comment>
<evidence type="ECO:0000256" key="9">
    <source>
        <dbReference type="SAM" id="MobiDB-lite"/>
    </source>
</evidence>
<keyword evidence="6 10" id="KW-1133">Transmembrane helix</keyword>
<keyword evidence="4" id="KW-0997">Cell inner membrane</keyword>
<dbReference type="AlphaFoldDB" id="A0A1R1L6T9"/>
<reference evidence="11 12" key="1">
    <citation type="submission" date="2016-12" db="EMBL/GenBank/DDBJ databases">
        <title>Draft genome of Tersicoccus phoenicis 1P05MA.</title>
        <authorList>
            <person name="Nakajima Y."/>
            <person name="Yoshizawa S."/>
            <person name="Nakamura K."/>
            <person name="Ogura Y."/>
            <person name="Hayashi T."/>
            <person name="Kogure K."/>
        </authorList>
    </citation>
    <scope>NUCLEOTIDE SEQUENCE [LARGE SCALE GENOMIC DNA]</scope>
    <source>
        <strain evidence="11 12">1p05MA</strain>
    </source>
</reference>
<sequence>MLISGLAVGAALGFVMQRGRFCVTGAFRDLWISRNTRWFTAFMVVVAIQSVGVFALDAFGVISLRTPDFAWLATIVGAFVFGFAIVLAGGCATGTFYRSGEGLVGSWMALAMYMLVAAVAKYGPLGASTKAFRSVTVPVGTVYESLGVSPWVLVLVLVAGVGLAVRHHLTRPKRFVAILPPERTGVAHVLFEKRWHPFATAAVIGVIAIAAWPLSWATGRQSGLGITTPSANAVTWLTTGDVDLVDWGVLLIAGLLVGSFIAAKASGEFKLRVPDARTAVRSVAGGALMGIGASWAGGCTIGNAMVNTAIFGYQGWVSLIFMILGTGVATKVFITGRRGTSVGRSTGKSAGASAGTSVGTTTPAGVVPA</sequence>
<comment type="subcellular location">
    <subcellularLocation>
        <location evidence="1">Cell inner membrane</location>
        <topology evidence="1">Multi-pass membrane protein</topology>
    </subcellularLocation>
</comment>
<dbReference type="Proteomes" id="UP000187085">
    <property type="component" value="Unassembled WGS sequence"/>
</dbReference>
<dbReference type="EMBL" id="MRDE01000076">
    <property type="protein sequence ID" value="OMH23261.1"/>
    <property type="molecule type" value="Genomic_DNA"/>
</dbReference>